<evidence type="ECO:0000256" key="1">
    <source>
        <dbReference type="ARBA" id="ARBA00001974"/>
    </source>
</evidence>
<name>A0AB73ZZF0_PSESX</name>
<dbReference type="GO" id="GO:0016491">
    <property type="term" value="F:oxidoreductase activity"/>
    <property type="evidence" value="ECO:0007669"/>
    <property type="project" value="UniProtKB-KW"/>
</dbReference>
<feature type="region of interest" description="Disordered" evidence="8">
    <location>
        <begin position="71"/>
        <end position="114"/>
    </location>
</feature>
<dbReference type="PANTHER" id="PTHR42802:SF1">
    <property type="entry name" value="L-ORNITHINE N(5)-MONOOXYGENASE"/>
    <property type="match status" value="1"/>
</dbReference>
<dbReference type="EMBL" id="RBNO01000107">
    <property type="protein sequence ID" value="RML22676.1"/>
    <property type="molecule type" value="Genomic_DNA"/>
</dbReference>
<evidence type="ECO:0000256" key="2">
    <source>
        <dbReference type="ARBA" id="ARBA00004924"/>
    </source>
</evidence>
<keyword evidence="6" id="KW-0521">NADP</keyword>
<evidence type="ECO:0000313" key="10">
    <source>
        <dbReference type="Proteomes" id="UP000267978"/>
    </source>
</evidence>
<dbReference type="Pfam" id="PF13434">
    <property type="entry name" value="Lys_Orn_oxgnase"/>
    <property type="match status" value="1"/>
</dbReference>
<feature type="region of interest" description="Disordered" evidence="8">
    <location>
        <begin position="23"/>
        <end position="56"/>
    </location>
</feature>
<sequence>MASAAASRGYPTAGADRRRCLAVSGARRNARQQYLRDRLRSPRQRRTSLSGPGTAPLTVCCRTTDLLSRKPVDALRAGRGGPRRSSRRATAGCVSAQHLQHTAGHGQLRSGRAAQRDDLPLDARPQRAEPCHPIAPKTPLYINSKDRNFMGNSTPHTLHSDAVCIGFGPAGIALACAFADAREANDPLGTLFVRYLEAAQDSQWHRELLLAGTDINHHVFRDLVTPRNPRSRFSFAMYLKEHGRMFDFGLLGRPASRHEWSDYLAWVAAQVDSQTCFNTLVTGIDPVLRHGRLHELRVCTPDTSFTTRNVVLSSGSAPRIPHAFESLIGPTLFHTSQFLSRLQAFGEQLPKRWLVLGSGQSASESVLELVSRDAGIEVHSVHRSAGFKLTQLGQFPNRVFAPDHVDYFHSLDPAARQRFLDWSRSTNYAGIDPDESQKLFSLIYEDSIAGRKRLQTYAYSVISAIEPVAEGYRVELTDTFSQRTQVLEVDAVVLGTGYQQYLIPPLLSGLQPWLQADVDGGLLIDRDYQVATQGECDVNIWVNGLSERSHGISDSQSFSLMALRAERIATALQQAVAPAAEPLLAQWK</sequence>
<protein>
    <submittedName>
        <fullName evidence="9">L-lysine 6-monooxygenase</fullName>
    </submittedName>
</protein>
<proteinExistence type="inferred from homology"/>
<dbReference type="GO" id="GO:0006879">
    <property type="term" value="P:intracellular iron ion homeostasis"/>
    <property type="evidence" value="ECO:0007669"/>
    <property type="project" value="TreeGrafter"/>
</dbReference>
<comment type="pathway">
    <text evidence="2">Siderophore biosynthesis.</text>
</comment>
<comment type="caution">
    <text evidence="9">The sequence shown here is derived from an EMBL/GenBank/DDBJ whole genome shotgun (WGS) entry which is preliminary data.</text>
</comment>
<evidence type="ECO:0000256" key="4">
    <source>
        <dbReference type="ARBA" id="ARBA00022630"/>
    </source>
</evidence>
<evidence type="ECO:0000256" key="7">
    <source>
        <dbReference type="ARBA" id="ARBA00023002"/>
    </source>
</evidence>
<dbReference type="PANTHER" id="PTHR42802">
    <property type="entry name" value="MONOOXYGENASE"/>
    <property type="match status" value="1"/>
</dbReference>
<reference evidence="9 10" key="1">
    <citation type="submission" date="2018-08" db="EMBL/GenBank/DDBJ databases">
        <title>Recombination of ecologically and evolutionarily significant loci maintains genetic cohesion in the Pseudomonas syringae species complex.</title>
        <authorList>
            <person name="Dillon M."/>
            <person name="Thakur S."/>
            <person name="Almeida R.N.D."/>
            <person name="Weir B.S."/>
            <person name="Guttman D.S."/>
        </authorList>
    </citation>
    <scope>NUCLEOTIDE SEQUENCE [LARGE SCALE GENOMIC DNA]</scope>
    <source>
        <strain evidence="9 10">ICMP 3946</strain>
    </source>
</reference>
<evidence type="ECO:0000256" key="5">
    <source>
        <dbReference type="ARBA" id="ARBA00022827"/>
    </source>
</evidence>
<comment type="similarity">
    <text evidence="3">Belongs to the lysine N(6)-hydroxylase/L-ornithine N(5)-oxygenase family.</text>
</comment>
<evidence type="ECO:0000256" key="6">
    <source>
        <dbReference type="ARBA" id="ARBA00022857"/>
    </source>
</evidence>
<evidence type="ECO:0000256" key="8">
    <source>
        <dbReference type="SAM" id="MobiDB-lite"/>
    </source>
</evidence>
<keyword evidence="4" id="KW-0285">Flavoprotein</keyword>
<keyword evidence="7" id="KW-0560">Oxidoreductase</keyword>
<dbReference type="SUPFAM" id="SSF51905">
    <property type="entry name" value="FAD/NAD(P)-binding domain"/>
    <property type="match status" value="1"/>
</dbReference>
<organism evidence="9 10">
    <name type="scientific">Pseudomonas syringae pv. lapsa</name>
    <dbReference type="NCBI Taxonomy" id="199201"/>
    <lineage>
        <taxon>Bacteria</taxon>
        <taxon>Pseudomonadati</taxon>
        <taxon>Pseudomonadota</taxon>
        <taxon>Gammaproteobacteria</taxon>
        <taxon>Pseudomonadales</taxon>
        <taxon>Pseudomonadaceae</taxon>
        <taxon>Pseudomonas</taxon>
        <taxon>Pseudomonas syringae</taxon>
    </lineage>
</organism>
<dbReference type="Proteomes" id="UP000267978">
    <property type="component" value="Unassembled WGS sequence"/>
</dbReference>
<dbReference type="AlphaFoldDB" id="A0AB73ZZF0"/>
<dbReference type="InterPro" id="IPR036188">
    <property type="entry name" value="FAD/NAD-bd_sf"/>
</dbReference>
<gene>
    <name evidence="9" type="ORF">ALQ98_100150</name>
</gene>
<dbReference type="InterPro" id="IPR025700">
    <property type="entry name" value="Lys/Orn_oxygenase"/>
</dbReference>
<keyword evidence="5" id="KW-0274">FAD</keyword>
<evidence type="ECO:0000313" key="9">
    <source>
        <dbReference type="EMBL" id="RML22676.1"/>
    </source>
</evidence>
<accession>A0AB73ZZF0</accession>
<dbReference type="Gene3D" id="3.50.50.60">
    <property type="entry name" value="FAD/NAD(P)-binding domain"/>
    <property type="match status" value="1"/>
</dbReference>
<evidence type="ECO:0000256" key="3">
    <source>
        <dbReference type="ARBA" id="ARBA00007588"/>
    </source>
</evidence>
<dbReference type="PRINTS" id="PR00368">
    <property type="entry name" value="FADPNR"/>
</dbReference>
<comment type="cofactor">
    <cofactor evidence="1">
        <name>FAD</name>
        <dbReference type="ChEBI" id="CHEBI:57692"/>
    </cofactor>
</comment>